<evidence type="ECO:0000256" key="7">
    <source>
        <dbReference type="RuleBase" id="RU361144"/>
    </source>
</evidence>
<comment type="caution">
    <text evidence="9">The sequence shown here is derived from an EMBL/GenBank/DDBJ whole genome shotgun (WGS) entry which is preliminary data.</text>
</comment>
<evidence type="ECO:0000313" key="9">
    <source>
        <dbReference type="EMBL" id="CAK8671725.1"/>
    </source>
</evidence>
<comment type="cofactor">
    <cofactor evidence="1">
        <name>chloride</name>
        <dbReference type="ChEBI" id="CHEBI:17996"/>
    </cofactor>
</comment>
<accession>A0ABP0EWC1</accession>
<reference evidence="9 10" key="1">
    <citation type="submission" date="2024-02" db="EMBL/GenBank/DDBJ databases">
        <authorList>
            <person name="Daric V."/>
            <person name="Darras S."/>
        </authorList>
    </citation>
    <scope>NUCLEOTIDE SEQUENCE [LARGE SCALE GENOMIC DNA]</scope>
</reference>
<keyword evidence="7" id="KW-0862">Zinc</keyword>
<dbReference type="InterPro" id="IPR001548">
    <property type="entry name" value="Peptidase_M2"/>
</dbReference>
<dbReference type="PROSITE" id="PS52011">
    <property type="entry name" value="PEPTIDASE_M2"/>
    <property type="match status" value="2"/>
</dbReference>
<evidence type="ECO:0000256" key="1">
    <source>
        <dbReference type="ARBA" id="ARBA00001923"/>
    </source>
</evidence>
<protein>
    <recommendedName>
        <fullName evidence="7">Angiotensin-converting enzyme</fullName>
        <ecNumber evidence="7">3.4.-.-</ecNumber>
    </recommendedName>
</protein>
<keyword evidence="10" id="KW-1185">Reference proteome</keyword>
<keyword evidence="7" id="KW-0645">Protease</keyword>
<dbReference type="Pfam" id="PF01401">
    <property type="entry name" value="Peptidase_M2"/>
    <property type="match status" value="2"/>
</dbReference>
<feature type="disulfide bond" evidence="6">
    <location>
        <begin position="926"/>
        <end position="944"/>
    </location>
</feature>
<dbReference type="CDD" id="cd06461">
    <property type="entry name" value="M2_ACE"/>
    <property type="match status" value="2"/>
</dbReference>
<keyword evidence="7" id="KW-0482">Metalloprotease</keyword>
<keyword evidence="7" id="KW-0479">Metal-binding</keyword>
<organism evidence="9 10">
    <name type="scientific">Clavelina lepadiformis</name>
    <name type="common">Light-bulb sea squirt</name>
    <name type="synonym">Ascidia lepadiformis</name>
    <dbReference type="NCBI Taxonomy" id="159417"/>
    <lineage>
        <taxon>Eukaryota</taxon>
        <taxon>Metazoa</taxon>
        <taxon>Chordata</taxon>
        <taxon>Tunicata</taxon>
        <taxon>Ascidiacea</taxon>
        <taxon>Aplousobranchia</taxon>
        <taxon>Clavelinidae</taxon>
        <taxon>Clavelina</taxon>
    </lineage>
</organism>
<gene>
    <name evidence="9" type="ORF">CVLEPA_LOCUS766</name>
</gene>
<evidence type="ECO:0000256" key="3">
    <source>
        <dbReference type="ARBA" id="ARBA00022729"/>
    </source>
</evidence>
<sequence>MDASGAFVLAILLINGVHCAEIDDLAQEFVNNYTRDAESVLYDSVTTSWNYQTNLTDYNLEEMNKESLKESQFTLDYGTRAKSLFEADIDNLTDKEVKRQLEDIMILGTANLSPAEQEEYNNLAGKMEQTYSTAEVVLQDGIPLPLDPDLTELMATSRDYQELKWAWKGWYEAAGRPIKNDYEDFVALSNKARQGDNFKDTGEYWRSWYELPDLEATTEDLWHELEPLYKELHAYVRRKLYDVYGPDYINLNGPIPAHLLGNMWAQQWGNIYDLLEPFPDKTGVDATPGMVEQGYDAKTMFEVSEEFFTSLGLEAMTEEFWNNSMIEKPDDRNVTCHASAWDFYNRKDFRIKMCTVVNMEDLITVHHEMGHIQYYQQYKDLPVPFRGGANPGFHEAVGDTLALSVSTPKHLKKIGLIDQVENDYEADINYLLSQALDKIAFLPFGYMIDKWRWRVFDGTTTKENYQKSWDDLRLQYQGIVPPVERDNTLDFDPGAKYHIPANTPYIRYFVSFVVQFQFYEAMCNEAGNTDNLYKCDFYQSTDAGTKLAKMLQLGSSKPWPEAMQELTGSGDMTTQSLKSYFQPLIEWLQQKNQENGDTLGWNDTNWRPKGWKSADDAPVFLDQYNSTAEDFYYQSVLAEWNYNTDINDATQAEMEIKSQAMSKFQAEQAVLAKQYDPDEITDELDKRLMEKISVLGEGALPDDDLQELSSVNSKMQTQYSTAKVCGLGGSDTCVPLDPDLTATMATSRDYNLLRDAWVGWRDASGKKMRDDYIKYVGLQNEVAFLNGYDDMGAFWRSAYETPNIEAQFEEIWQEMLPFYQQLHAYARRQLHNRYGDKVINLRGPIPAHLLGNMWAQDWLNIYDLLVPYPDKSRPDATAGIVAKGWNAREMFEVADDFFGDMGLIRLPQEFWDETMYTKPEGREVVCHASAWDFYNRKDFRIKMCTELNQADFVTIHHEMGHIQYFLQYKDQPVTFREGANPGFHEAVGDTLALSVGTLDHLYKLELIPKPTEDDESDINYLMSVALDKIAFIPFGYLMDKWRWDVFSGDASAAEMNKAWWDYRIQYQGMAPPLDRMETDFDPGAKFHIPNDVPYIRYFVSYIVQFQFYEALCKEAGQTQPLYKCDFNGTTAAGEKLSAMLKLGSSKTWEDALLELTGSSKMSSSSLVKYFEPLMTFLEEKNKENGDVIGWPESDWQPPIDTIQNDDGTVSVGGGSTELSASLSFTLIALITNSFLRKLLE</sequence>
<keyword evidence="3 8" id="KW-0732">Signal</keyword>
<name>A0ABP0EWC1_CLALP</name>
<dbReference type="Proteomes" id="UP001642483">
    <property type="component" value="Unassembled WGS sequence"/>
</dbReference>
<comment type="cofactor">
    <cofactor evidence="7">
        <name>Zn(2+)</name>
        <dbReference type="ChEBI" id="CHEBI:29105"/>
    </cofactor>
    <text evidence="7">Binds 2 Zn(2+) ions per subunit.</text>
</comment>
<evidence type="ECO:0000256" key="2">
    <source>
        <dbReference type="ARBA" id="ARBA00008139"/>
    </source>
</evidence>
<dbReference type="PRINTS" id="PR00791">
    <property type="entry name" value="PEPDIPTASEA"/>
</dbReference>
<dbReference type="PANTHER" id="PTHR10514">
    <property type="entry name" value="ANGIOTENSIN-CONVERTING ENZYME"/>
    <property type="match status" value="1"/>
</dbReference>
<feature type="disulfide bond" evidence="6">
    <location>
        <begin position="336"/>
        <end position="354"/>
    </location>
</feature>
<dbReference type="EC" id="3.4.-.-" evidence="7"/>
<evidence type="ECO:0000256" key="4">
    <source>
        <dbReference type="ARBA" id="ARBA00023157"/>
    </source>
</evidence>
<comment type="caution">
    <text evidence="6">Lacks conserved residue(s) required for the propagation of feature annotation.</text>
</comment>
<proteinExistence type="inferred from homology"/>
<evidence type="ECO:0000256" key="8">
    <source>
        <dbReference type="SAM" id="SignalP"/>
    </source>
</evidence>
<feature type="disulfide bond" evidence="6">
    <location>
        <begin position="725"/>
        <end position="733"/>
    </location>
</feature>
<feature type="signal peptide" evidence="8">
    <location>
        <begin position="1"/>
        <end position="19"/>
    </location>
</feature>
<keyword evidence="5 7" id="KW-0325">Glycoprotein</keyword>
<evidence type="ECO:0000256" key="6">
    <source>
        <dbReference type="PROSITE-ProRule" id="PRU01355"/>
    </source>
</evidence>
<evidence type="ECO:0000256" key="5">
    <source>
        <dbReference type="ARBA" id="ARBA00023180"/>
    </source>
</evidence>
<keyword evidence="4 6" id="KW-1015">Disulfide bond</keyword>
<keyword evidence="7" id="KW-0121">Carboxypeptidase</keyword>
<dbReference type="EMBL" id="CAWYQH010000001">
    <property type="protein sequence ID" value="CAK8671725.1"/>
    <property type="molecule type" value="Genomic_DNA"/>
</dbReference>
<keyword evidence="7" id="KW-0378">Hydrolase</keyword>
<dbReference type="SUPFAM" id="SSF55486">
    <property type="entry name" value="Metalloproteases ('zincins'), catalytic domain"/>
    <property type="match status" value="2"/>
</dbReference>
<evidence type="ECO:0000313" key="10">
    <source>
        <dbReference type="Proteomes" id="UP001642483"/>
    </source>
</evidence>
<comment type="similarity">
    <text evidence="2 6 7">Belongs to the peptidase M2 family.</text>
</comment>
<dbReference type="Gene3D" id="1.10.1370.30">
    <property type="match status" value="3"/>
</dbReference>
<dbReference type="PANTHER" id="PTHR10514:SF27">
    <property type="entry name" value="ANGIOTENSIN-CONVERTING ENZYME"/>
    <property type="match status" value="1"/>
</dbReference>
<feature type="chain" id="PRO_5046649327" description="Angiotensin-converting enzyme" evidence="8">
    <location>
        <begin position="20"/>
        <end position="1240"/>
    </location>
</feature>